<dbReference type="PANTHER" id="PTHR42760">
    <property type="entry name" value="SHORT-CHAIN DEHYDROGENASES/REDUCTASES FAMILY MEMBER"/>
    <property type="match status" value="1"/>
</dbReference>
<dbReference type="GO" id="GO:0016616">
    <property type="term" value="F:oxidoreductase activity, acting on the CH-OH group of donors, NAD or NADP as acceptor"/>
    <property type="evidence" value="ECO:0007669"/>
    <property type="project" value="TreeGrafter"/>
</dbReference>
<protein>
    <submittedName>
        <fullName evidence="2">NAD(P)-binding protein</fullName>
    </submittedName>
</protein>
<dbReference type="FunFam" id="3.40.50.720:FF:000084">
    <property type="entry name" value="Short-chain dehydrogenase reductase"/>
    <property type="match status" value="1"/>
</dbReference>
<accession>A0A4Q9MLN1</accession>
<name>A0A4Q9MLN1_9APHY</name>
<dbReference type="PANTHER" id="PTHR42760:SF121">
    <property type="entry name" value="3-OXOACYL-(ACYL-CARRIER-PROTEIN) REDUCTASE"/>
    <property type="match status" value="1"/>
</dbReference>
<dbReference type="GO" id="GO:0006633">
    <property type="term" value="P:fatty acid biosynthetic process"/>
    <property type="evidence" value="ECO:0007669"/>
    <property type="project" value="TreeGrafter"/>
</dbReference>
<dbReference type="PRINTS" id="PR00081">
    <property type="entry name" value="GDHRDH"/>
</dbReference>
<dbReference type="GO" id="GO:0048038">
    <property type="term" value="F:quinone binding"/>
    <property type="evidence" value="ECO:0007669"/>
    <property type="project" value="TreeGrafter"/>
</dbReference>
<dbReference type="OrthoDB" id="498125at2759"/>
<dbReference type="Pfam" id="PF13561">
    <property type="entry name" value="adh_short_C2"/>
    <property type="match status" value="1"/>
</dbReference>
<dbReference type="InterPro" id="IPR002347">
    <property type="entry name" value="SDR_fam"/>
</dbReference>
<dbReference type="PRINTS" id="PR00080">
    <property type="entry name" value="SDRFAMILY"/>
</dbReference>
<organism evidence="2">
    <name type="scientific">Dichomitus squalens</name>
    <dbReference type="NCBI Taxonomy" id="114155"/>
    <lineage>
        <taxon>Eukaryota</taxon>
        <taxon>Fungi</taxon>
        <taxon>Dikarya</taxon>
        <taxon>Basidiomycota</taxon>
        <taxon>Agaricomycotina</taxon>
        <taxon>Agaricomycetes</taxon>
        <taxon>Polyporales</taxon>
        <taxon>Polyporaceae</taxon>
        <taxon>Dichomitus</taxon>
    </lineage>
</organism>
<dbReference type="Proteomes" id="UP000292957">
    <property type="component" value="Unassembled WGS sequence"/>
</dbReference>
<dbReference type="AlphaFoldDB" id="A0A4Q9MLN1"/>
<evidence type="ECO:0000313" key="2">
    <source>
        <dbReference type="EMBL" id="TBU28479.1"/>
    </source>
</evidence>
<evidence type="ECO:0000256" key="1">
    <source>
        <dbReference type="ARBA" id="ARBA00006484"/>
    </source>
</evidence>
<comment type="similarity">
    <text evidence="1">Belongs to the short-chain dehydrogenases/reductases (SDR) family.</text>
</comment>
<gene>
    <name evidence="2" type="ORF">BD311DRAFT_806928</name>
</gene>
<dbReference type="SUPFAM" id="SSF51735">
    <property type="entry name" value="NAD(P)-binding Rossmann-fold domains"/>
    <property type="match status" value="1"/>
</dbReference>
<dbReference type="Gene3D" id="3.40.50.720">
    <property type="entry name" value="NAD(P)-binding Rossmann-like Domain"/>
    <property type="match status" value="1"/>
</dbReference>
<proteinExistence type="inferred from homology"/>
<dbReference type="InterPro" id="IPR036291">
    <property type="entry name" value="NAD(P)-bd_dom_sf"/>
</dbReference>
<reference evidence="2" key="1">
    <citation type="submission" date="2019-01" db="EMBL/GenBank/DDBJ databases">
        <title>Draft genome sequences of three monokaryotic isolates of the white-rot basidiomycete fungus Dichomitus squalens.</title>
        <authorList>
            <consortium name="DOE Joint Genome Institute"/>
            <person name="Lopez S.C."/>
            <person name="Andreopoulos B."/>
            <person name="Pangilinan J."/>
            <person name="Lipzen A."/>
            <person name="Riley R."/>
            <person name="Ahrendt S."/>
            <person name="Ng V."/>
            <person name="Barry K."/>
            <person name="Daum C."/>
            <person name="Grigoriev I.V."/>
            <person name="Hilden K.S."/>
            <person name="Makela M.R."/>
            <person name="de Vries R.P."/>
        </authorList>
    </citation>
    <scope>NUCLEOTIDE SEQUENCE [LARGE SCALE GENOMIC DNA]</scope>
    <source>
        <strain evidence="2">OM18370.1</strain>
    </source>
</reference>
<dbReference type="EMBL" id="ML143421">
    <property type="protein sequence ID" value="TBU28479.1"/>
    <property type="molecule type" value="Genomic_DNA"/>
</dbReference>
<sequence length="267" mass="28225">MEPTARRVAIVTGAAQGIGLGIARRLAKDGLDLALFDLPQCESMLEDAASAIRSEHGARVVCVVGDVSVEEDVERLVDAASKNFGGLDVMIANAGIHITGTLHELSVDQFDKVMAVNVRGVFLCYKHAAKRLIEQGRGGRIIGATSIVGKRGTVLPHGVRTQAAYCASKFAVRGLTQCAALEYGEYGITVNAYAPGGIQTPLMATAGEEYTARTGQPWETFVAQFKGAVGRFGEPEDVAKVVSFLVSDDASFITGQSFNVDGGLQFD</sequence>